<dbReference type="GO" id="GO:0005777">
    <property type="term" value="C:peroxisome"/>
    <property type="evidence" value="ECO:0007669"/>
    <property type="project" value="TreeGrafter"/>
</dbReference>
<keyword evidence="3" id="KW-0285">Flavoprotein</keyword>
<dbReference type="GO" id="GO:0050031">
    <property type="term" value="F:L-pipecolate oxidase activity"/>
    <property type="evidence" value="ECO:0007669"/>
    <property type="project" value="TreeGrafter"/>
</dbReference>
<evidence type="ECO:0000256" key="3">
    <source>
        <dbReference type="ARBA" id="ARBA00022630"/>
    </source>
</evidence>
<keyword evidence="4" id="KW-0274">FAD</keyword>
<dbReference type="Pfam" id="PF01266">
    <property type="entry name" value="DAO"/>
    <property type="match status" value="1"/>
</dbReference>
<dbReference type="OrthoDB" id="424974at2759"/>
<dbReference type="GO" id="GO:0050660">
    <property type="term" value="F:flavin adenine dinucleotide binding"/>
    <property type="evidence" value="ECO:0007669"/>
    <property type="project" value="InterPro"/>
</dbReference>
<dbReference type="InterPro" id="IPR006076">
    <property type="entry name" value="FAD-dep_OxRdtase"/>
</dbReference>
<evidence type="ECO:0000313" key="7">
    <source>
        <dbReference type="EMBL" id="CAD7224040.1"/>
    </source>
</evidence>
<evidence type="ECO:0000259" key="6">
    <source>
        <dbReference type="Pfam" id="PF01266"/>
    </source>
</evidence>
<reference evidence="7" key="1">
    <citation type="submission" date="2020-11" db="EMBL/GenBank/DDBJ databases">
        <authorList>
            <person name="Tran Van P."/>
        </authorList>
    </citation>
    <scope>NUCLEOTIDE SEQUENCE</scope>
</reference>
<dbReference type="InterPro" id="IPR036188">
    <property type="entry name" value="FAD/NAD-bd_sf"/>
</dbReference>
<evidence type="ECO:0000256" key="2">
    <source>
        <dbReference type="ARBA" id="ARBA00010989"/>
    </source>
</evidence>
<evidence type="ECO:0000256" key="4">
    <source>
        <dbReference type="ARBA" id="ARBA00022827"/>
    </source>
</evidence>
<feature type="domain" description="FAD dependent oxidoreductase" evidence="6">
    <location>
        <begin position="10"/>
        <end position="365"/>
    </location>
</feature>
<dbReference type="InterPro" id="IPR045170">
    <property type="entry name" value="MTOX"/>
</dbReference>
<dbReference type="Gene3D" id="3.30.9.10">
    <property type="entry name" value="D-Amino Acid Oxidase, subunit A, domain 2"/>
    <property type="match status" value="1"/>
</dbReference>
<dbReference type="SUPFAM" id="SSF51905">
    <property type="entry name" value="FAD/NAD(P)-binding domain"/>
    <property type="match status" value="1"/>
</dbReference>
<keyword evidence="5" id="KW-0560">Oxidoreductase</keyword>
<dbReference type="PANTHER" id="PTHR10961:SF46">
    <property type="entry name" value="PEROXISOMAL SARCOSINE OXIDASE"/>
    <property type="match status" value="1"/>
</dbReference>
<dbReference type="PANTHER" id="PTHR10961">
    <property type="entry name" value="PEROXISOMAL SARCOSINE OXIDASE"/>
    <property type="match status" value="1"/>
</dbReference>
<dbReference type="GO" id="GO:0008115">
    <property type="term" value="F:sarcosine oxidase activity"/>
    <property type="evidence" value="ECO:0007669"/>
    <property type="project" value="TreeGrafter"/>
</dbReference>
<dbReference type="GO" id="GO:0033514">
    <property type="term" value="P:L-lysine catabolic process to acetyl-CoA via L-pipecolate"/>
    <property type="evidence" value="ECO:0007669"/>
    <property type="project" value="TreeGrafter"/>
</dbReference>
<comment type="similarity">
    <text evidence="2">Belongs to the MSOX/MTOX family.</text>
</comment>
<dbReference type="AlphaFoldDB" id="A0A7R8W462"/>
<evidence type="ECO:0000256" key="1">
    <source>
        <dbReference type="ARBA" id="ARBA00001974"/>
    </source>
</evidence>
<accession>A0A7R8W462</accession>
<evidence type="ECO:0000256" key="5">
    <source>
        <dbReference type="ARBA" id="ARBA00023002"/>
    </source>
</evidence>
<gene>
    <name evidence="7" type="ORF">CTOB1V02_LOCUS2010</name>
</gene>
<name>A0A7R8W462_9CRUS</name>
<proteinExistence type="inferred from homology"/>
<dbReference type="Gene3D" id="3.50.50.60">
    <property type="entry name" value="FAD/NAD(P)-binding domain"/>
    <property type="match status" value="1"/>
</dbReference>
<dbReference type="EMBL" id="OB660296">
    <property type="protein sequence ID" value="CAD7224040.1"/>
    <property type="molecule type" value="Genomic_DNA"/>
</dbReference>
<protein>
    <recommendedName>
        <fullName evidence="6">FAD dependent oxidoreductase domain-containing protein</fullName>
    </recommendedName>
</protein>
<dbReference type="SUPFAM" id="SSF54373">
    <property type="entry name" value="FAD-linked reductases, C-terminal domain"/>
    <property type="match status" value="1"/>
</dbReference>
<organism evidence="7">
    <name type="scientific">Cyprideis torosa</name>
    <dbReference type="NCBI Taxonomy" id="163714"/>
    <lineage>
        <taxon>Eukaryota</taxon>
        <taxon>Metazoa</taxon>
        <taxon>Ecdysozoa</taxon>
        <taxon>Arthropoda</taxon>
        <taxon>Crustacea</taxon>
        <taxon>Oligostraca</taxon>
        <taxon>Ostracoda</taxon>
        <taxon>Podocopa</taxon>
        <taxon>Podocopida</taxon>
        <taxon>Cytherocopina</taxon>
        <taxon>Cytheroidea</taxon>
        <taxon>Cytherideidae</taxon>
        <taxon>Cyprideis</taxon>
    </lineage>
</organism>
<sequence>MSNLQGGMYDAIVIGAGIMGAWTALHLVRRGKRTLLLEQFPLLHTRGSSHGQSRIFRFAYPEEHQTIMSRDSLDLWRELEISVGGKTLLKNCPLLRIGEMPEDHHFIRDCLQSLQHTCPDESSFQELTSKSIQKDYPGLQFQDTVKAVVDYNGGVLLADSCLKACLQVFQTLGGTLKDSTKISSILPGSVVRVTDIYGQEYLSKSLVIACGGWSDRLLRELDLHLPLAVVKIPIVYFRIRPGFEKHPKFAWIVHDPKYREIWGIPESEYPGLWKFGSHYGPVIDPDFRDSTDVGYVVENVSKFVKKHFKFLDPTPAIVEHCMYTITPDSLCILDRHARYPNISFACGFSGSGFKLSPMVGKIMADFACGVTPPEYVKESLSAQRFSNVQPRWIQHHSQVKWYNKDVQKMGNL</sequence>
<comment type="cofactor">
    <cofactor evidence="1">
        <name>FAD</name>
        <dbReference type="ChEBI" id="CHEBI:57692"/>
    </cofactor>
</comment>